<evidence type="ECO:0008006" key="3">
    <source>
        <dbReference type="Google" id="ProtNLM"/>
    </source>
</evidence>
<proteinExistence type="predicted"/>
<dbReference type="Pfam" id="PF08238">
    <property type="entry name" value="Sel1"/>
    <property type="match status" value="4"/>
</dbReference>
<evidence type="ECO:0000313" key="1">
    <source>
        <dbReference type="EMBL" id="AMP99940.1"/>
    </source>
</evidence>
<dbReference type="KEGG" id="pcm:AY601_3067"/>
<keyword evidence="2" id="KW-1185">Reference proteome</keyword>
<dbReference type="SUPFAM" id="SSF69360">
    <property type="entry name" value="Cell wall binding repeat"/>
    <property type="match status" value="1"/>
</dbReference>
<dbReference type="SMART" id="SM00671">
    <property type="entry name" value="SEL1"/>
    <property type="match status" value="5"/>
</dbReference>
<reference evidence="1 2" key="1">
    <citation type="submission" date="2016-03" db="EMBL/GenBank/DDBJ databases">
        <title>Complete genome sequence of Pedobacter cryoconitis PAMC 27485.</title>
        <authorList>
            <person name="Lee J."/>
            <person name="Kim O.-S."/>
        </authorList>
    </citation>
    <scope>NUCLEOTIDE SEQUENCE [LARGE SCALE GENOMIC DNA]</scope>
    <source>
        <strain evidence="1 2">PAMC 27485</strain>
    </source>
</reference>
<dbReference type="Gene3D" id="1.25.40.10">
    <property type="entry name" value="Tetratricopeptide repeat domain"/>
    <property type="match status" value="1"/>
</dbReference>
<accession>A0A127VFI4</accession>
<dbReference type="RefSeq" id="WP_068402539.1">
    <property type="nucleotide sequence ID" value="NZ_CP014504.1"/>
</dbReference>
<dbReference type="AlphaFoldDB" id="A0A127VFI4"/>
<dbReference type="InterPro" id="IPR011990">
    <property type="entry name" value="TPR-like_helical_dom_sf"/>
</dbReference>
<dbReference type="EMBL" id="CP014504">
    <property type="protein sequence ID" value="AMP99940.1"/>
    <property type="molecule type" value="Genomic_DNA"/>
</dbReference>
<dbReference type="Pfam" id="PF14903">
    <property type="entry name" value="WG_beta_rep"/>
    <property type="match status" value="4"/>
</dbReference>
<dbReference type="PANTHER" id="PTHR45011:SF1">
    <property type="entry name" value="DAP3-BINDING CELL DEATH ENHANCER 1"/>
    <property type="match status" value="1"/>
</dbReference>
<dbReference type="InterPro" id="IPR006597">
    <property type="entry name" value="Sel1-like"/>
</dbReference>
<dbReference type="InterPro" id="IPR052748">
    <property type="entry name" value="ISR_Activator"/>
</dbReference>
<evidence type="ECO:0000313" key="2">
    <source>
        <dbReference type="Proteomes" id="UP000071561"/>
    </source>
</evidence>
<dbReference type="PATRIC" id="fig|188932.3.peg.3197"/>
<dbReference type="SUPFAM" id="SSF81901">
    <property type="entry name" value="HCP-like"/>
    <property type="match status" value="1"/>
</dbReference>
<sequence length="877" mass="100294">MSHRVYLYNTSEPDAYNAQSIEMMEWGYELSILLHPLLVSDGRIIADGSFDVHLSFNPEEPEDSPVLFYHAAAGIENFKRFYNFIEKYQDELIDNVEAFRLAKERLFTYLDGLDQPYFLLNASDVFNMSEETHGDQAQEWLENIRYNNAILTNAMDTDDFTQLKLSLFSEFTGQGFKDFKALLNYEGFDYGWAMIDHPEPEDAGIFEENGLKGLKDGDGKILIAPVYEHIYDFSYDDIAVVSTGGQFGYINKSGQEFIKPQFDDAFDFEGDYAAVVKADQYGLIDKNGLIVVDFQYQDLTDILSDGSYFTARLNDKWGVIDIKNTILIPFEHEEPITSDDYGSTFTTPVPAKETKFIYTNRFVWLTEGDPHFVNSFNIPVESYLYELIKSENTTENLLYNDQAQLLISGYEKIKENLYTIFILKKQKKQGLINYKGELLLDFIYDKIEKLDLVLNEPSQVLYPAIPDEAKDEYCTFLKIKKGKKYGIYLSVGNFNQQITEICYDQIDVLNQTTLAVQQNGLWGMINPFGKSQSPVIYDFIISSNDHEDSCYAYKDNKVYLIHQEKITDADPQILQDYIDSNSEYGYYYFNADQATQLQAFINKDLPPGDSLYKQAKTLLATAKKADIAKAVKLFQEAVALNHAYSMNDLALIYEDADDLYPEYKNEEASFQLFLGSAKAGSVVGMYNTGLCYSAGMGIPPDELQMCYWYTKAFEAGYQPAAFKLGTYYYDLMPRSPENYELALKYYLIAEKEGESVAVELGWLYNHLGNTVKALSYLVKAAADNESYAHWQLGTYAQDGIEMKVNIPLAIDRYKKAAELGYEEANLNLYEVYTYVPGFENKVLAEEYSRKLKASGFEIPVAKQTLLDKFINIFKGKK</sequence>
<name>A0A127VFI4_9SPHI</name>
<dbReference type="InterPro" id="IPR032774">
    <property type="entry name" value="WG_beta_rep"/>
</dbReference>
<organism evidence="1 2">
    <name type="scientific">Pedobacter cryoconitis</name>
    <dbReference type="NCBI Taxonomy" id="188932"/>
    <lineage>
        <taxon>Bacteria</taxon>
        <taxon>Pseudomonadati</taxon>
        <taxon>Bacteroidota</taxon>
        <taxon>Sphingobacteriia</taxon>
        <taxon>Sphingobacteriales</taxon>
        <taxon>Sphingobacteriaceae</taxon>
        <taxon>Pedobacter</taxon>
    </lineage>
</organism>
<dbReference type="Proteomes" id="UP000071561">
    <property type="component" value="Chromosome"/>
</dbReference>
<dbReference type="PANTHER" id="PTHR45011">
    <property type="entry name" value="DAP3-BINDING CELL DEATH ENHANCER 1"/>
    <property type="match status" value="1"/>
</dbReference>
<protein>
    <recommendedName>
        <fullName evidence="3">TPR repeat protein</fullName>
    </recommendedName>
</protein>
<dbReference type="OrthoDB" id="5464673at2"/>
<gene>
    <name evidence="1" type="ORF">AY601_3067</name>
</gene>